<dbReference type="EMBL" id="CAJHOE010000001">
    <property type="protein sequence ID" value="CAD7286322.1"/>
    <property type="molecule type" value="Genomic_DNA"/>
</dbReference>
<evidence type="ECO:0000313" key="1">
    <source>
        <dbReference type="EMBL" id="CAD7286322.1"/>
    </source>
</evidence>
<keyword evidence="2" id="KW-1185">Reference proteome</keyword>
<sequence length="47" mass="5199">MKPGNILAKMASVGEFIWQKVNDNGLQIMTYSALLVLLINSIFAECL</sequence>
<reference evidence="1 2" key="1">
    <citation type="submission" date="2020-11" db="EMBL/GenBank/DDBJ databases">
        <authorList>
            <person name="Peeters C."/>
        </authorList>
    </citation>
    <scope>NUCLEOTIDE SEQUENCE [LARGE SCALE GENOMIC DNA]</scope>
    <source>
        <strain evidence="1 2">LMG 8286</strain>
    </source>
</reference>
<comment type="caution">
    <text evidence="1">The sequence shown here is derived from an EMBL/GenBank/DDBJ whole genome shotgun (WGS) entry which is preliminary data.</text>
</comment>
<gene>
    <name evidence="1" type="ORF">LMG8286_00153</name>
</gene>
<proteinExistence type="predicted"/>
<evidence type="ECO:0000313" key="2">
    <source>
        <dbReference type="Proteomes" id="UP000789359"/>
    </source>
</evidence>
<dbReference type="Proteomes" id="UP000789359">
    <property type="component" value="Unassembled WGS sequence"/>
</dbReference>
<name>A0ABN7K1A6_9BACT</name>
<protein>
    <submittedName>
        <fullName evidence="1">Uncharacterized protein</fullName>
    </submittedName>
</protein>
<accession>A0ABN7K1A6</accession>
<dbReference type="RefSeq" id="WP_230055962.1">
    <property type="nucleotide sequence ID" value="NZ_CAJHOE010000001.1"/>
</dbReference>
<organism evidence="1 2">
    <name type="scientific">Campylobacter suis</name>
    <dbReference type="NCBI Taxonomy" id="2790657"/>
    <lineage>
        <taxon>Bacteria</taxon>
        <taxon>Pseudomonadati</taxon>
        <taxon>Campylobacterota</taxon>
        <taxon>Epsilonproteobacteria</taxon>
        <taxon>Campylobacterales</taxon>
        <taxon>Campylobacteraceae</taxon>
        <taxon>Campylobacter</taxon>
    </lineage>
</organism>